<reference evidence="5 7" key="1">
    <citation type="journal article" date="2006" name="Proc. Natl. Acad. Sci. U.S.A.">
        <title>Genome analysis of the smallest free-living eukaryote Ostreococcus tauri unveils many unique features.</title>
        <authorList>
            <person name="Derelle E."/>
            <person name="Ferraz C."/>
            <person name="Rombauts S."/>
            <person name="Rouze P."/>
            <person name="Worden A.Z."/>
            <person name="Robbens S."/>
            <person name="Partensky F."/>
            <person name="Degroeve S."/>
            <person name="Echeynie S."/>
            <person name="Cooke R."/>
            <person name="Saeys Y."/>
            <person name="Wuyts J."/>
            <person name="Jabbari K."/>
            <person name="Bowler C."/>
            <person name="Panaud O."/>
            <person name="Piegu B."/>
            <person name="Ball S.G."/>
            <person name="Ral J.-P."/>
            <person name="Bouget F.-Y."/>
            <person name="Piganeau G."/>
            <person name="De Baets B."/>
            <person name="Picard A."/>
            <person name="Delseny M."/>
            <person name="Demaille J."/>
            <person name="Van de Peer Y."/>
            <person name="Moreau H."/>
        </authorList>
    </citation>
    <scope>NUCLEOTIDE SEQUENCE [LARGE SCALE GENOMIC DNA]</scope>
    <source>
        <strain evidence="5 7">OTTH0595</strain>
    </source>
</reference>
<evidence type="ECO:0000256" key="2">
    <source>
        <dbReference type="ARBA" id="ARBA00022980"/>
    </source>
</evidence>
<reference evidence="5" key="2">
    <citation type="journal article" date="2014" name="BMC Genomics">
        <title>An improved genome of the model marine alga Ostreococcus tauri unfolds by assessing Illumina de novo assemblies.</title>
        <authorList>
            <person name="Blanc-Mathieu R."/>
            <person name="Verhelst B."/>
            <person name="Derelle E."/>
            <person name="Rombauts S."/>
            <person name="Bouget F.Y."/>
            <person name="Carre I."/>
            <person name="Chateau A."/>
            <person name="Eyre-Walker A."/>
            <person name="Grimsley N."/>
            <person name="Moreau H."/>
            <person name="Piegu B."/>
            <person name="Rivals E."/>
            <person name="Schackwitz W."/>
            <person name="Van de Peer Y."/>
            <person name="Piganeau G."/>
        </authorList>
    </citation>
    <scope>NUCLEOTIDE SEQUENCE</scope>
    <source>
        <strain evidence="5">RCC4221</strain>
    </source>
</reference>
<dbReference type="GO" id="GO:0003735">
    <property type="term" value="F:structural constituent of ribosome"/>
    <property type="evidence" value="ECO:0007669"/>
    <property type="project" value="InterPro"/>
</dbReference>
<evidence type="ECO:0000256" key="3">
    <source>
        <dbReference type="ARBA" id="ARBA00023274"/>
    </source>
</evidence>
<reference evidence="6" key="3">
    <citation type="submission" date="2017-04" db="EMBL/GenBank/DDBJ databases">
        <title>Population genomics of picophytoplankton unveils novel chromosome hypervariability.</title>
        <authorList>
            <consortium name="DOE Joint Genome Institute"/>
            <person name="Blanc-Mathieu R."/>
            <person name="Krasovec M."/>
            <person name="Hebrard M."/>
            <person name="Yau S."/>
            <person name="Desgranges E."/>
            <person name="Martin J."/>
            <person name="Schackwitz W."/>
            <person name="Kuo A."/>
            <person name="Salin G."/>
            <person name="Donnadieu C."/>
            <person name="Desdevises Y."/>
            <person name="Sanchez-Ferandin S."/>
            <person name="Moreau H."/>
            <person name="Rivals E."/>
            <person name="Grigoriev I.V."/>
            <person name="Grimsley N."/>
            <person name="Eyre-Walker A."/>
            <person name="Piganeau G."/>
        </authorList>
    </citation>
    <scope>NUCLEOTIDE SEQUENCE [LARGE SCALE GENOMIC DNA]</scope>
    <source>
        <strain evidence="6">RCC 1115</strain>
    </source>
</reference>
<dbReference type="Proteomes" id="UP000009170">
    <property type="component" value="Unassembled WGS sequence"/>
</dbReference>
<comment type="similarity">
    <text evidence="1">Belongs to the bacterial ribosomal protein bS21 family.</text>
</comment>
<keyword evidence="7" id="KW-1185">Reference proteome</keyword>
<keyword evidence="3" id="KW-0687">Ribonucleoprotein</keyword>
<dbReference type="InterPro" id="IPR001911">
    <property type="entry name" value="Ribosomal_bS21"/>
</dbReference>
<dbReference type="OrthoDB" id="1937370at2759"/>
<dbReference type="GO" id="GO:1990904">
    <property type="term" value="C:ribonucleoprotein complex"/>
    <property type="evidence" value="ECO:0007669"/>
    <property type="project" value="UniProtKB-KW"/>
</dbReference>
<accession>A0A454XLP9</accession>
<evidence type="ECO:0000313" key="5">
    <source>
        <dbReference type="EMBL" id="CEG00784.1"/>
    </source>
</evidence>
<dbReference type="AlphaFoldDB" id="A0A096P9A5"/>
<accession>A0A096P9A5</accession>
<organism evidence="5 7">
    <name type="scientific">Ostreococcus tauri</name>
    <name type="common">Marine green alga</name>
    <dbReference type="NCBI Taxonomy" id="70448"/>
    <lineage>
        <taxon>Eukaryota</taxon>
        <taxon>Viridiplantae</taxon>
        <taxon>Chlorophyta</taxon>
        <taxon>Mamiellophyceae</taxon>
        <taxon>Mamiellales</taxon>
        <taxon>Bathycoccaceae</taxon>
        <taxon>Ostreococcus</taxon>
    </lineage>
</organism>
<dbReference type="GO" id="GO:0005840">
    <property type="term" value="C:ribosome"/>
    <property type="evidence" value="ECO:0007669"/>
    <property type="project" value="UniProtKB-KW"/>
</dbReference>
<evidence type="ECO:0000256" key="4">
    <source>
        <dbReference type="SAM" id="MobiDB-lite"/>
    </source>
</evidence>
<feature type="region of interest" description="Disordered" evidence="4">
    <location>
        <begin position="21"/>
        <end position="52"/>
    </location>
</feature>
<dbReference type="Pfam" id="PF01165">
    <property type="entry name" value="Ribosomal_S21"/>
    <property type="match status" value="1"/>
</dbReference>
<evidence type="ECO:0000313" key="7">
    <source>
        <dbReference type="Proteomes" id="UP000009170"/>
    </source>
</evidence>
<gene>
    <name evidence="6" type="ORF">BE221DRAFT_206601</name>
    <name evidence="5" type="ORF">OT_ostta18g01735</name>
</gene>
<dbReference type="GO" id="GO:0006412">
    <property type="term" value="P:translation"/>
    <property type="evidence" value="ECO:0007669"/>
    <property type="project" value="InterPro"/>
</dbReference>
<protein>
    <submittedName>
        <fullName evidence="5">Ribosomal protein S21</fullName>
    </submittedName>
</protein>
<name>A0A096P9A5_OSTTA</name>
<evidence type="ECO:0000313" key="6">
    <source>
        <dbReference type="EMBL" id="OUS45088.1"/>
    </source>
</evidence>
<sequence length="131" mass="14652">MILDRAVVALARASAATARASRSIAPISSARRDADARTSTATSTSGEPARARARGVITVSVERGDAERAYKRLRRIMMSEGAYEDLRASTEGHRKPSQLRVLARKERERRTMRQKLNSKLGWIVRQKERGF</sequence>
<evidence type="ECO:0000256" key="1">
    <source>
        <dbReference type="ARBA" id="ARBA00006640"/>
    </source>
</evidence>
<dbReference type="EMBL" id="KZ155791">
    <property type="protein sequence ID" value="OUS45088.1"/>
    <property type="molecule type" value="Genomic_DNA"/>
</dbReference>
<accession>A0A1Y5I6C7</accession>
<dbReference type="EMBL" id="CAID01000018">
    <property type="protein sequence ID" value="CEG00784.1"/>
    <property type="molecule type" value="Genomic_DNA"/>
</dbReference>
<keyword evidence="2 5" id="KW-0689">Ribosomal protein</keyword>
<dbReference type="InParanoid" id="A0A096P9A5"/>
<proteinExistence type="inferred from homology"/>
<dbReference type="Proteomes" id="UP000195557">
    <property type="component" value="Unassembled WGS sequence"/>
</dbReference>